<feature type="transmembrane region" description="Helical" evidence="2">
    <location>
        <begin position="30"/>
        <end position="57"/>
    </location>
</feature>
<feature type="region of interest" description="Disordered" evidence="1">
    <location>
        <begin position="75"/>
        <end position="94"/>
    </location>
</feature>
<proteinExistence type="predicted"/>
<keyword evidence="3" id="KW-0645">Protease</keyword>
<feature type="transmembrane region" description="Helical" evidence="2">
    <location>
        <begin position="565"/>
        <end position="593"/>
    </location>
</feature>
<feature type="transmembrane region" description="Helical" evidence="2">
    <location>
        <begin position="350"/>
        <end position="380"/>
    </location>
</feature>
<dbReference type="EMBL" id="JBHSXL010000013">
    <property type="protein sequence ID" value="MFC6893816.1"/>
    <property type="molecule type" value="Genomic_DNA"/>
</dbReference>
<sequence length="623" mass="63844">MIPRRRLRRIARIARWETTRTAGGIDRRTAAIGIVVLVVAGGVGAATLSAGVGGVALDSDVYRVGVAPDSPYHDAVEADPALDPRPPDAGTLGEELDVIVVDTEDGVRLHASRTRKGDAAAATVREAVRAYNERLMAAESDRAAAYPVSVTLRYGSRPDADEPMAIETGGNGGSDGTSRTDGTGSRGGGDGAGDGGSGTNGDGGGTDDSNAVDGSQGDASGVPNVGTNALFGSQSGSPASISPPFPFASLLLAFAFLVPFNFLIQAYGSAILDERVNRRGELLLVSPATRGEIVAGKSLPYLLAAVIVTAGIAAVVGGGATTVLSVVPVAFVFLAATFLAAMFARSFKELTFLTVAISVFLTTYVFVPAIFTNVTPIAAISPLTLVVRDLQGTAVTVGEYLFATGPFYLTGTLCFVLGAGTYREEDMFSQKRVPAKFLDALSVRLSGLRSMVILVACTIPFVFLAELLAVAVLFALPVAVSVPILLVAVAFIEEIAKSVPVYAGFVSGTFERSTRSALAVGAASGLGFFLGEKLTAVVQVVGLSELVLGRAAFTPSGVLPAGSPGFVALVALGLFLAPLVLHVVATSIAALGARRGRSQYAIALAIATLVHAAYNLSVVSLHG</sequence>
<dbReference type="RefSeq" id="WP_379746298.1">
    <property type="nucleotide sequence ID" value="NZ_JBHSVN010000001.1"/>
</dbReference>
<feature type="region of interest" description="Disordered" evidence="1">
    <location>
        <begin position="155"/>
        <end position="226"/>
    </location>
</feature>
<dbReference type="GO" id="GO:0008237">
    <property type="term" value="F:metallopeptidase activity"/>
    <property type="evidence" value="ECO:0007669"/>
    <property type="project" value="UniProtKB-KW"/>
</dbReference>
<keyword evidence="2" id="KW-0472">Membrane</keyword>
<feature type="compositionally biased region" description="Gly residues" evidence="1">
    <location>
        <begin position="184"/>
        <end position="206"/>
    </location>
</feature>
<reference evidence="3 4" key="1">
    <citation type="journal article" date="2019" name="Int. J. Syst. Evol. Microbiol.">
        <title>The Global Catalogue of Microorganisms (GCM) 10K type strain sequencing project: providing services to taxonomists for standard genome sequencing and annotation.</title>
        <authorList>
            <consortium name="The Broad Institute Genomics Platform"/>
            <consortium name="The Broad Institute Genome Sequencing Center for Infectious Disease"/>
            <person name="Wu L."/>
            <person name="Ma J."/>
        </authorList>
    </citation>
    <scope>NUCLEOTIDE SEQUENCE [LARGE SCALE GENOMIC DNA]</scope>
    <source>
        <strain evidence="3 4">SKJ47</strain>
    </source>
</reference>
<name>A0ABD5V3Q5_9EURY</name>
<evidence type="ECO:0000256" key="1">
    <source>
        <dbReference type="SAM" id="MobiDB-lite"/>
    </source>
</evidence>
<keyword evidence="2" id="KW-1133">Transmembrane helix</keyword>
<evidence type="ECO:0000313" key="3">
    <source>
        <dbReference type="EMBL" id="MFC6893816.1"/>
    </source>
</evidence>
<evidence type="ECO:0000313" key="4">
    <source>
        <dbReference type="Proteomes" id="UP001596296"/>
    </source>
</evidence>
<accession>A0ABD5V3Q5</accession>
<keyword evidence="4" id="KW-1185">Reference proteome</keyword>
<organism evidence="3 4">
    <name type="scientific">Halopenitus salinus</name>
    <dbReference type="NCBI Taxonomy" id="1198295"/>
    <lineage>
        <taxon>Archaea</taxon>
        <taxon>Methanobacteriati</taxon>
        <taxon>Methanobacteriota</taxon>
        <taxon>Stenosarchaea group</taxon>
        <taxon>Halobacteria</taxon>
        <taxon>Halobacteriales</taxon>
        <taxon>Haloferacaceae</taxon>
        <taxon>Halopenitus</taxon>
    </lineage>
</organism>
<comment type="caution">
    <text evidence="3">The sequence shown here is derived from an EMBL/GenBank/DDBJ whole genome shotgun (WGS) entry which is preliminary data.</text>
</comment>
<dbReference type="AlphaFoldDB" id="A0ABD5V3Q5"/>
<feature type="transmembrane region" description="Helical" evidence="2">
    <location>
        <begin position="400"/>
        <end position="422"/>
    </location>
</feature>
<keyword evidence="3" id="KW-0378">Hydrolase</keyword>
<feature type="transmembrane region" description="Helical" evidence="2">
    <location>
        <begin position="247"/>
        <end position="272"/>
    </location>
</feature>
<feature type="transmembrane region" description="Helical" evidence="2">
    <location>
        <begin position="600"/>
        <end position="621"/>
    </location>
</feature>
<feature type="transmembrane region" description="Helical" evidence="2">
    <location>
        <begin position="323"/>
        <end position="343"/>
    </location>
</feature>
<protein>
    <submittedName>
        <fullName evidence="3">PrsW family intramembrane metalloprotease</fullName>
    </submittedName>
</protein>
<keyword evidence="3" id="KW-0482">Metalloprotease</keyword>
<gene>
    <name evidence="3" type="ORF">ACFQE9_14560</name>
</gene>
<evidence type="ECO:0000256" key="2">
    <source>
        <dbReference type="SAM" id="Phobius"/>
    </source>
</evidence>
<keyword evidence="2" id="KW-0812">Transmembrane</keyword>
<dbReference type="Proteomes" id="UP001596296">
    <property type="component" value="Unassembled WGS sequence"/>
</dbReference>
<feature type="transmembrane region" description="Helical" evidence="2">
    <location>
        <begin position="443"/>
        <end position="463"/>
    </location>
</feature>
<dbReference type="PANTHER" id="PTHR43471">
    <property type="entry name" value="ABC TRANSPORTER PERMEASE"/>
    <property type="match status" value="1"/>
</dbReference>
<feature type="transmembrane region" description="Helical" evidence="2">
    <location>
        <begin position="299"/>
        <end position="317"/>
    </location>
</feature>